<dbReference type="Proteomes" id="UP000277671">
    <property type="component" value="Unassembled WGS sequence"/>
</dbReference>
<name>A0A495JGU2_9ACTN</name>
<dbReference type="EMBL" id="RBKT01000001">
    <property type="protein sequence ID" value="RKR87562.1"/>
    <property type="molecule type" value="Genomic_DNA"/>
</dbReference>
<dbReference type="Gene3D" id="3.40.630.30">
    <property type="match status" value="1"/>
</dbReference>
<sequence length="154" mass="17597">MRLTVRQATTQDAPALARLNWRWRVEERGQPGPDRASFLDFFSTWMIDHRATHLAFVAEVDDRLAGMAWLMLASRVPTPTRMDRRTGDIQSVYVVPELRGGGIGAALLDAVLAQARDRELEHVTVHSGERAVPLYLRSGFRDGQRWFQWRPSID</sequence>
<dbReference type="PROSITE" id="PS51186">
    <property type="entry name" value="GNAT"/>
    <property type="match status" value="1"/>
</dbReference>
<dbReference type="PANTHER" id="PTHR43877">
    <property type="entry name" value="AMINOALKYLPHOSPHONATE N-ACETYLTRANSFERASE-RELATED-RELATED"/>
    <property type="match status" value="1"/>
</dbReference>
<dbReference type="SUPFAM" id="SSF55729">
    <property type="entry name" value="Acyl-CoA N-acyltransferases (Nat)"/>
    <property type="match status" value="1"/>
</dbReference>
<dbReference type="InterPro" id="IPR016181">
    <property type="entry name" value="Acyl_CoA_acyltransferase"/>
</dbReference>
<feature type="domain" description="N-acetyltransferase" evidence="3">
    <location>
        <begin position="3"/>
        <end position="154"/>
    </location>
</feature>
<gene>
    <name evidence="4" type="ORF">BDK92_1842</name>
</gene>
<dbReference type="RefSeq" id="WP_121156319.1">
    <property type="nucleotide sequence ID" value="NZ_RBKT01000001.1"/>
</dbReference>
<dbReference type="OrthoDB" id="4936934at2"/>
<keyword evidence="4" id="KW-0689">Ribosomal protein</keyword>
<dbReference type="GO" id="GO:0016747">
    <property type="term" value="F:acyltransferase activity, transferring groups other than amino-acyl groups"/>
    <property type="evidence" value="ECO:0007669"/>
    <property type="project" value="InterPro"/>
</dbReference>
<proteinExistence type="predicted"/>
<dbReference type="AlphaFoldDB" id="A0A495JGU2"/>
<evidence type="ECO:0000313" key="4">
    <source>
        <dbReference type="EMBL" id="RKR87562.1"/>
    </source>
</evidence>
<keyword evidence="4" id="KW-0687">Ribonucleoprotein</keyword>
<dbReference type="InterPro" id="IPR050832">
    <property type="entry name" value="Bact_Acetyltransf"/>
</dbReference>
<evidence type="ECO:0000256" key="1">
    <source>
        <dbReference type="ARBA" id="ARBA00022679"/>
    </source>
</evidence>
<protein>
    <submittedName>
        <fullName evidence="4">Ribosomal protein S18 acetylase RimI-like enzyme</fullName>
    </submittedName>
</protein>
<keyword evidence="1" id="KW-0808">Transferase</keyword>
<evidence type="ECO:0000256" key="2">
    <source>
        <dbReference type="ARBA" id="ARBA00023315"/>
    </source>
</evidence>
<accession>A0A495JGU2</accession>
<organism evidence="4 5">
    <name type="scientific">Micromonospora pisi</name>
    <dbReference type="NCBI Taxonomy" id="589240"/>
    <lineage>
        <taxon>Bacteria</taxon>
        <taxon>Bacillati</taxon>
        <taxon>Actinomycetota</taxon>
        <taxon>Actinomycetes</taxon>
        <taxon>Micromonosporales</taxon>
        <taxon>Micromonosporaceae</taxon>
        <taxon>Micromonospora</taxon>
    </lineage>
</organism>
<dbReference type="Pfam" id="PF00583">
    <property type="entry name" value="Acetyltransf_1"/>
    <property type="match status" value="1"/>
</dbReference>
<dbReference type="InterPro" id="IPR000182">
    <property type="entry name" value="GNAT_dom"/>
</dbReference>
<keyword evidence="5" id="KW-1185">Reference proteome</keyword>
<evidence type="ECO:0000313" key="5">
    <source>
        <dbReference type="Proteomes" id="UP000277671"/>
    </source>
</evidence>
<dbReference type="CDD" id="cd04301">
    <property type="entry name" value="NAT_SF"/>
    <property type="match status" value="1"/>
</dbReference>
<evidence type="ECO:0000259" key="3">
    <source>
        <dbReference type="PROSITE" id="PS51186"/>
    </source>
</evidence>
<dbReference type="GO" id="GO:0005840">
    <property type="term" value="C:ribosome"/>
    <property type="evidence" value="ECO:0007669"/>
    <property type="project" value="UniProtKB-KW"/>
</dbReference>
<keyword evidence="2" id="KW-0012">Acyltransferase</keyword>
<reference evidence="4 5" key="1">
    <citation type="submission" date="2018-10" db="EMBL/GenBank/DDBJ databases">
        <title>Sequencing the genomes of 1000 actinobacteria strains.</title>
        <authorList>
            <person name="Klenk H.-P."/>
        </authorList>
    </citation>
    <scope>NUCLEOTIDE SEQUENCE [LARGE SCALE GENOMIC DNA]</scope>
    <source>
        <strain evidence="4 5">DSM 45175</strain>
    </source>
</reference>
<comment type="caution">
    <text evidence="4">The sequence shown here is derived from an EMBL/GenBank/DDBJ whole genome shotgun (WGS) entry which is preliminary data.</text>
</comment>